<name>A0A1X7VE20_AMPQE</name>
<proteinExistence type="predicted"/>
<dbReference type="EnsemblMetazoa" id="XM_003384795.2">
    <property type="protein sequence ID" value="XP_003384843.1"/>
    <property type="gene ID" value="LOC100635476"/>
</dbReference>
<dbReference type="AlphaFoldDB" id="A0A1X7VE20"/>
<reference evidence="2" key="1">
    <citation type="journal article" date="2010" name="Nature">
        <title>The Amphimedon queenslandica genome and the evolution of animal complexity.</title>
        <authorList>
            <person name="Srivastava M."/>
            <person name="Simakov O."/>
            <person name="Chapman J."/>
            <person name="Fahey B."/>
            <person name="Gauthier M.E."/>
            <person name="Mitros T."/>
            <person name="Richards G.S."/>
            <person name="Conaco C."/>
            <person name="Dacre M."/>
            <person name="Hellsten U."/>
            <person name="Larroux C."/>
            <person name="Putnam N.H."/>
            <person name="Stanke M."/>
            <person name="Adamska M."/>
            <person name="Darling A."/>
            <person name="Degnan S.M."/>
            <person name="Oakley T.H."/>
            <person name="Plachetzki D.C."/>
            <person name="Zhai Y."/>
            <person name="Adamski M."/>
            <person name="Calcino A."/>
            <person name="Cummins S.F."/>
            <person name="Goodstein D.M."/>
            <person name="Harris C."/>
            <person name="Jackson D.J."/>
            <person name="Leys S.P."/>
            <person name="Shu S."/>
            <person name="Woodcroft B.J."/>
            <person name="Vervoort M."/>
            <person name="Kosik K.S."/>
            <person name="Manning G."/>
            <person name="Degnan B.M."/>
            <person name="Rokhsar D.S."/>
        </authorList>
    </citation>
    <scope>NUCLEOTIDE SEQUENCE [LARGE SCALE GENOMIC DNA]</scope>
</reference>
<dbReference type="eggNOG" id="ENOG502RZ3F">
    <property type="taxonomic scope" value="Eukaryota"/>
</dbReference>
<dbReference type="PANTHER" id="PTHR16120:SF0">
    <property type="entry name" value="AP-5 COMPLEX SUBUNIT SIGMA-1"/>
    <property type="match status" value="1"/>
</dbReference>
<organism evidence="1">
    <name type="scientific">Amphimedon queenslandica</name>
    <name type="common">Sponge</name>
    <dbReference type="NCBI Taxonomy" id="400682"/>
    <lineage>
        <taxon>Eukaryota</taxon>
        <taxon>Metazoa</taxon>
        <taxon>Porifera</taxon>
        <taxon>Demospongiae</taxon>
        <taxon>Heteroscleromorpha</taxon>
        <taxon>Haplosclerida</taxon>
        <taxon>Niphatidae</taxon>
        <taxon>Amphimedon</taxon>
    </lineage>
</organism>
<dbReference type="KEGG" id="aqu:100635476"/>
<dbReference type="GO" id="GO:0016197">
    <property type="term" value="P:endosomal transport"/>
    <property type="evidence" value="ECO:0007669"/>
    <property type="project" value="InterPro"/>
</dbReference>
<evidence type="ECO:0000313" key="2">
    <source>
        <dbReference type="Proteomes" id="UP000007879"/>
    </source>
</evidence>
<dbReference type="GO" id="GO:0005770">
    <property type="term" value="C:late endosome"/>
    <property type="evidence" value="ECO:0007669"/>
    <property type="project" value="TreeGrafter"/>
</dbReference>
<reference evidence="1" key="2">
    <citation type="submission" date="2017-05" db="UniProtKB">
        <authorList>
            <consortium name="EnsemblMetazoa"/>
        </authorList>
    </citation>
    <scope>IDENTIFICATION</scope>
</reference>
<dbReference type="PANTHER" id="PTHR16120">
    <property type="entry name" value="AP-5 COMPLEX SUBUNIT SIGMA-1"/>
    <property type="match status" value="1"/>
</dbReference>
<evidence type="ECO:0000313" key="1">
    <source>
        <dbReference type="EnsemblMetazoa" id="Aqu2.1.37752_001"/>
    </source>
</evidence>
<dbReference type="STRING" id="400682.A0A1X7VE20"/>
<dbReference type="EnsemblMetazoa" id="Aqu2.1.37752_001">
    <property type="protein sequence ID" value="Aqu2.1.37752_001"/>
    <property type="gene ID" value="Aqu2.1.37752"/>
</dbReference>
<dbReference type="GO" id="GO:0000724">
    <property type="term" value="P:double-strand break repair via homologous recombination"/>
    <property type="evidence" value="ECO:0007669"/>
    <property type="project" value="InterPro"/>
</dbReference>
<dbReference type="GO" id="GO:0005764">
    <property type="term" value="C:lysosome"/>
    <property type="evidence" value="ECO:0007669"/>
    <property type="project" value="TreeGrafter"/>
</dbReference>
<dbReference type="Pfam" id="PF15001">
    <property type="entry name" value="AP-5_subunit_s1"/>
    <property type="match status" value="1"/>
</dbReference>
<sequence length="194" mass="22156">MVFAFLCHSIAATPVRLLYSAVYGEDMQTALKENVPVEDFRMTRKEQLLQIACRVQSEVGFRKGAKDRVLKGYAIRDESIDGQSFEKGLFRLSTDDPFPTPKTVIWQVSDNCTFVLVCEQDENRILAETILSFIVQYSHAHIMNMDQKMAELLLKGEWLSSVLQVMLNNGQLMFMNSKVIKQLEKQLDAIVLSK</sequence>
<dbReference type="GO" id="GO:0005829">
    <property type="term" value="C:cytosol"/>
    <property type="evidence" value="ECO:0007669"/>
    <property type="project" value="TreeGrafter"/>
</dbReference>
<dbReference type="OrthoDB" id="370698at2759"/>
<dbReference type="GO" id="GO:0030119">
    <property type="term" value="C:AP-type membrane coat adaptor complex"/>
    <property type="evidence" value="ECO:0007669"/>
    <property type="project" value="InterPro"/>
</dbReference>
<dbReference type="InParanoid" id="A0A1X7VE20"/>
<keyword evidence="2" id="KW-1185">Reference proteome</keyword>
<dbReference type="InterPro" id="IPR029392">
    <property type="entry name" value="AP-5_subunit_s1"/>
</dbReference>
<dbReference type="Proteomes" id="UP000007879">
    <property type="component" value="Unassembled WGS sequence"/>
</dbReference>
<gene>
    <name evidence="1" type="primary">100635476</name>
</gene>
<accession>A0A1X7VE20</accession>
<evidence type="ECO:0008006" key="3">
    <source>
        <dbReference type="Google" id="ProtNLM"/>
    </source>
</evidence>
<protein>
    <recommendedName>
        <fullName evidence="3">AP complex mu/sigma subunit domain-containing protein</fullName>
    </recommendedName>
</protein>